<keyword evidence="3" id="KW-1133">Transmembrane helix</keyword>
<dbReference type="InterPro" id="IPR003140">
    <property type="entry name" value="PLipase/COase/thioEstase"/>
</dbReference>
<dbReference type="eggNOG" id="COG3509">
    <property type="taxonomic scope" value="Bacteria"/>
</dbReference>
<evidence type="ECO:0000313" key="6">
    <source>
        <dbReference type="Proteomes" id="UP000017842"/>
    </source>
</evidence>
<dbReference type="InterPro" id="IPR029058">
    <property type="entry name" value="AB_hydrolase_fold"/>
</dbReference>
<dbReference type="Gene3D" id="3.40.50.1820">
    <property type="entry name" value="alpha/beta hydrolase"/>
    <property type="match status" value="1"/>
</dbReference>
<comment type="caution">
    <text evidence="5">The sequence shown here is derived from an EMBL/GenBank/DDBJ whole genome shotgun (WGS) entry which is preliminary data.</text>
</comment>
<dbReference type="EMBL" id="AYLO01000088">
    <property type="protein sequence ID" value="ESS71737.1"/>
    <property type="molecule type" value="Genomic_DNA"/>
</dbReference>
<dbReference type="PATRIC" id="fig|1116472.3.peg.2530"/>
<evidence type="ECO:0000256" key="1">
    <source>
        <dbReference type="ARBA" id="ARBA00022729"/>
    </source>
</evidence>
<dbReference type="GO" id="GO:0016787">
    <property type="term" value="F:hydrolase activity"/>
    <property type="evidence" value="ECO:0007669"/>
    <property type="project" value="UniProtKB-KW"/>
</dbReference>
<dbReference type="InterPro" id="IPR050955">
    <property type="entry name" value="Plant_Biomass_Hydrol_Est"/>
</dbReference>
<keyword evidence="3" id="KW-0812">Transmembrane</keyword>
<feature type="transmembrane region" description="Helical" evidence="3">
    <location>
        <begin position="6"/>
        <end position="25"/>
    </location>
</feature>
<dbReference type="Pfam" id="PF02230">
    <property type="entry name" value="Abhydrolase_2"/>
    <property type="match status" value="1"/>
</dbReference>
<dbReference type="PANTHER" id="PTHR43037:SF5">
    <property type="entry name" value="FERULOYL ESTERASE"/>
    <property type="match status" value="1"/>
</dbReference>
<keyword evidence="2" id="KW-0378">Hydrolase</keyword>
<keyword evidence="1" id="KW-0732">Signal</keyword>
<sequence length="370" mass="40885">MSTLLLYFFRLLIAGSFVVLFIGLFKPEWLRFRDKQPDLLMTFAMAFGLFMAGFTGASKTYYTVDSKVSEAAKTGIEISEAIYSNNMPTPDCQLGEKLGKPGASDDEKTDDGIHFAVRTPGNYNGTVAHPLLMAYAPAGRDRDDAEELMYLTREATAAGFIVAYADHRPLSPESVVQLAEIPKLIEQKWCVDKKRIFLTGHSDGGTIAMATAIFNGTKHIPAAIAPSAVGMRYEDLEDRNCVKPTPVMLMHSSRDKLFPNYGKEAIEWWAKCNKCTTKTYKASDRKAPESGKAWGWESYYKQELAQKAEDLKPGQPLPFTAPVPGVEGCMAYSGCKNGVQTWYCEGNGPHPEWPGRNQAIIGFFKAVAVN</sequence>
<evidence type="ECO:0000259" key="4">
    <source>
        <dbReference type="Pfam" id="PF02230"/>
    </source>
</evidence>
<accession>V5BZS2</accession>
<evidence type="ECO:0000256" key="3">
    <source>
        <dbReference type="SAM" id="Phobius"/>
    </source>
</evidence>
<dbReference type="Proteomes" id="UP000017842">
    <property type="component" value="Unassembled WGS sequence"/>
</dbReference>
<feature type="domain" description="Phospholipase/carboxylesterase/thioesterase" evidence="4">
    <location>
        <begin position="185"/>
        <end position="282"/>
    </location>
</feature>
<protein>
    <recommendedName>
        <fullName evidence="4">Phospholipase/carboxylesterase/thioesterase domain-containing protein</fullName>
    </recommendedName>
</protein>
<gene>
    <name evidence="5" type="ORF">MGMO_92c00390</name>
</gene>
<keyword evidence="3" id="KW-0472">Membrane</keyword>
<proteinExistence type="predicted"/>
<feature type="transmembrane region" description="Helical" evidence="3">
    <location>
        <begin position="37"/>
        <end position="57"/>
    </location>
</feature>
<dbReference type="PANTHER" id="PTHR43037">
    <property type="entry name" value="UNNAMED PRODUCT-RELATED"/>
    <property type="match status" value="1"/>
</dbReference>
<evidence type="ECO:0000256" key="2">
    <source>
        <dbReference type="ARBA" id="ARBA00022801"/>
    </source>
</evidence>
<dbReference type="AlphaFoldDB" id="V5BZS2"/>
<dbReference type="OrthoDB" id="9764953at2"/>
<name>V5BZS2_9GAMM</name>
<dbReference type="SUPFAM" id="SSF53474">
    <property type="entry name" value="alpha/beta-Hydrolases"/>
    <property type="match status" value="1"/>
</dbReference>
<dbReference type="STRING" id="1116472.MGMO_92c00390"/>
<keyword evidence="6" id="KW-1185">Reference proteome</keyword>
<reference evidence="5 6" key="1">
    <citation type="journal article" date="2013" name="Genome Announc.">
        <title>Draft Genome Sequence of the Methanotrophic Gammaproteobacterium Methyloglobulus morosus DSM 22980 Strain KoM1.</title>
        <authorList>
            <person name="Poehlein A."/>
            <person name="Deutzmann J.S."/>
            <person name="Daniel R."/>
            <person name="Simeonova D.D."/>
        </authorList>
    </citation>
    <scope>NUCLEOTIDE SEQUENCE [LARGE SCALE GENOMIC DNA]</scope>
    <source>
        <strain evidence="5 6">KoM1</strain>
    </source>
</reference>
<organism evidence="5 6">
    <name type="scientific">Methyloglobulus morosus KoM1</name>
    <dbReference type="NCBI Taxonomy" id="1116472"/>
    <lineage>
        <taxon>Bacteria</taxon>
        <taxon>Pseudomonadati</taxon>
        <taxon>Pseudomonadota</taxon>
        <taxon>Gammaproteobacteria</taxon>
        <taxon>Methylococcales</taxon>
        <taxon>Methylococcaceae</taxon>
        <taxon>Methyloglobulus</taxon>
    </lineage>
</organism>
<dbReference type="RefSeq" id="WP_023495239.1">
    <property type="nucleotide sequence ID" value="NZ_AYLO01000088.1"/>
</dbReference>
<evidence type="ECO:0000313" key="5">
    <source>
        <dbReference type="EMBL" id="ESS71737.1"/>
    </source>
</evidence>